<dbReference type="InterPro" id="IPR029058">
    <property type="entry name" value="AB_hydrolase_fold"/>
</dbReference>
<sequence length="419" mass="44421">MAYDQRGALTLLCKVRKIGRVNCQSSAKYYRRRRIAAGGVAAIVIAGAAGCGVGLQKLTGWTAQEWQPHASTTESAGPSTPAQAVPRLKKEHAPKIAPVVRDSHNAAPLNDAPKPGKQGTVTFESAGATRSAIIHVPQSAAQGRPMPLILAFHGYGEGPKTMAKYAGLNGAWGDTGTQEALVVYPAGLNKAWEGAPYSTSKPGQDVRFIRELLDALSATYAIDGNRVYSVGMSNGGGFAVMLACEMPEQFAAIASVSGAYYPDTWASCATAQSNAKDPSSIRFVPGTPIPFLEIHGRRDETIKYNGGRRHDTAYVSAMRLSSLFAGRSGCFGAPHSVAVTDKITRVAWSDCQAGAEVMHLGIDDGGHTWMGDDRGLAGTGEAQAGSKSLTTRKSERTTRVITATEEVLAFFERHRRVVG</sequence>
<evidence type="ECO:0008006" key="11">
    <source>
        <dbReference type="Google" id="ProtNLM"/>
    </source>
</evidence>
<dbReference type="EMBL" id="CP046883">
    <property type="protein sequence ID" value="QNH96522.1"/>
    <property type="molecule type" value="Genomic_DNA"/>
</dbReference>
<dbReference type="InterPro" id="IPR043595">
    <property type="entry name" value="FaeB/C/D"/>
</dbReference>
<evidence type="ECO:0000256" key="5">
    <source>
        <dbReference type="ARBA" id="ARBA00022801"/>
    </source>
</evidence>
<keyword evidence="4" id="KW-0732">Signal</keyword>
<keyword evidence="2" id="KW-0964">Secreted</keyword>
<keyword evidence="6" id="KW-0119">Carbohydrate metabolism</keyword>
<evidence type="ECO:0000256" key="3">
    <source>
        <dbReference type="ARBA" id="ARBA00022651"/>
    </source>
</evidence>
<keyword evidence="8" id="KW-1133">Transmembrane helix</keyword>
<accession>A0A7G7YPV2</accession>
<evidence type="ECO:0000256" key="7">
    <source>
        <dbReference type="ARBA" id="ARBA00023326"/>
    </source>
</evidence>
<dbReference type="GO" id="GO:0045493">
    <property type="term" value="P:xylan catabolic process"/>
    <property type="evidence" value="ECO:0007669"/>
    <property type="project" value="UniProtKB-KW"/>
</dbReference>
<keyword evidence="8" id="KW-0812">Transmembrane</keyword>
<feature type="transmembrane region" description="Helical" evidence="8">
    <location>
        <begin position="35"/>
        <end position="55"/>
    </location>
</feature>
<evidence type="ECO:0000256" key="8">
    <source>
        <dbReference type="SAM" id="Phobius"/>
    </source>
</evidence>
<keyword evidence="5" id="KW-0378">Hydrolase</keyword>
<keyword evidence="10" id="KW-1185">Reference proteome</keyword>
<evidence type="ECO:0000256" key="1">
    <source>
        <dbReference type="ARBA" id="ARBA00004613"/>
    </source>
</evidence>
<evidence type="ECO:0000256" key="6">
    <source>
        <dbReference type="ARBA" id="ARBA00023277"/>
    </source>
</evidence>
<reference evidence="9 10" key="1">
    <citation type="submission" date="2019-12" db="EMBL/GenBank/DDBJ databases">
        <title>Corynebacterium sp. nov., isolated from feces of the Anser Albifrons in China.</title>
        <authorList>
            <person name="Liu Q."/>
        </authorList>
    </citation>
    <scope>NUCLEOTIDE SEQUENCE [LARGE SCALE GENOMIC DNA]</scope>
    <source>
        <strain evidence="9 10">23H37-10</strain>
    </source>
</reference>
<evidence type="ECO:0000313" key="9">
    <source>
        <dbReference type="EMBL" id="QNH96522.1"/>
    </source>
</evidence>
<dbReference type="SUPFAM" id="SSF53474">
    <property type="entry name" value="alpha/beta-Hydrolases"/>
    <property type="match status" value="1"/>
</dbReference>
<comment type="subcellular location">
    <subcellularLocation>
        <location evidence="1">Secreted</location>
    </subcellularLocation>
</comment>
<dbReference type="Pfam" id="PF00756">
    <property type="entry name" value="Esterase"/>
    <property type="match status" value="1"/>
</dbReference>
<organism evidence="9 10">
    <name type="scientific">Corynebacterium anserum</name>
    <dbReference type="NCBI Taxonomy" id="2684406"/>
    <lineage>
        <taxon>Bacteria</taxon>
        <taxon>Bacillati</taxon>
        <taxon>Actinomycetota</taxon>
        <taxon>Actinomycetes</taxon>
        <taxon>Mycobacteriales</taxon>
        <taxon>Corynebacteriaceae</taxon>
        <taxon>Corynebacterium</taxon>
    </lineage>
</organism>
<dbReference type="GO" id="GO:0030600">
    <property type="term" value="F:feruloyl esterase activity"/>
    <property type="evidence" value="ECO:0007669"/>
    <property type="project" value="InterPro"/>
</dbReference>
<dbReference type="Proteomes" id="UP000515275">
    <property type="component" value="Chromosome"/>
</dbReference>
<dbReference type="AlphaFoldDB" id="A0A7G7YPV2"/>
<dbReference type="KEGG" id="cans:GP473_07500"/>
<dbReference type="GO" id="GO:0005576">
    <property type="term" value="C:extracellular region"/>
    <property type="evidence" value="ECO:0007669"/>
    <property type="project" value="UniProtKB-SubCell"/>
</dbReference>
<name>A0A7G7YPV2_9CORY</name>
<dbReference type="Gene3D" id="3.40.50.1820">
    <property type="entry name" value="alpha/beta hydrolase"/>
    <property type="match status" value="1"/>
</dbReference>
<dbReference type="PANTHER" id="PTHR38050:SF2">
    <property type="entry name" value="FERULOYL ESTERASE C-RELATED"/>
    <property type="match status" value="1"/>
</dbReference>
<evidence type="ECO:0000256" key="2">
    <source>
        <dbReference type="ARBA" id="ARBA00022525"/>
    </source>
</evidence>
<evidence type="ECO:0000313" key="10">
    <source>
        <dbReference type="Proteomes" id="UP000515275"/>
    </source>
</evidence>
<gene>
    <name evidence="9" type="ORF">GP473_07500</name>
</gene>
<dbReference type="PANTHER" id="PTHR38050">
    <property type="match status" value="1"/>
</dbReference>
<keyword evidence="3" id="KW-0858">Xylan degradation</keyword>
<evidence type="ECO:0000256" key="4">
    <source>
        <dbReference type="ARBA" id="ARBA00022729"/>
    </source>
</evidence>
<keyword evidence="8" id="KW-0472">Membrane</keyword>
<protein>
    <recommendedName>
        <fullName evidence="11">Esterase PHB depolymerase</fullName>
    </recommendedName>
</protein>
<proteinExistence type="predicted"/>
<keyword evidence="7" id="KW-0624">Polysaccharide degradation</keyword>
<dbReference type="InterPro" id="IPR000801">
    <property type="entry name" value="Esterase-like"/>
</dbReference>